<dbReference type="EMBL" id="QWEG01000001">
    <property type="protein sequence ID" value="RHW43336.1"/>
    <property type="molecule type" value="Genomic_DNA"/>
</dbReference>
<keyword evidence="3" id="KW-1185">Reference proteome</keyword>
<dbReference type="AlphaFoldDB" id="A0A417YZZ7"/>
<proteinExistence type="predicted"/>
<evidence type="ECO:0000256" key="1">
    <source>
        <dbReference type="SAM" id="SignalP"/>
    </source>
</evidence>
<sequence length="150" mass="17742">MKRYYQVLFLTLMLSSLFISEVFADEKYLYPDNKDKDFISAAEHFKTGNLKGYIPIKNADKNIEQKLLYKDLKYYVLSIVNDNNHYTPLSNIYLNKNDNISPNRQIYLYLTVLDSEKEFRYQFLILDAETKESFAEGNGWANNIYSKEVD</sequence>
<keyword evidence="1" id="KW-0732">Signal</keyword>
<reference evidence="2 3" key="1">
    <citation type="journal article" date="2017" name="Int. J. Syst. Evol. Microbiol.">
        <title>Bacillus notoginsengisoli sp. nov., a novel bacterium isolated from the rhizosphere of Panax notoginseng.</title>
        <authorList>
            <person name="Zhang M.Y."/>
            <person name="Cheng J."/>
            <person name="Cai Y."/>
            <person name="Zhang T.Y."/>
            <person name="Wu Y.Y."/>
            <person name="Manikprabhu D."/>
            <person name="Li W.J."/>
            <person name="Zhang Y.X."/>
        </authorList>
    </citation>
    <scope>NUCLEOTIDE SEQUENCE [LARGE SCALE GENOMIC DNA]</scope>
    <source>
        <strain evidence="2 3">JCM 30743</strain>
    </source>
</reference>
<dbReference type="OrthoDB" id="2734296at2"/>
<dbReference type="RefSeq" id="WP_118918944.1">
    <property type="nucleotide sequence ID" value="NZ_QWEG01000001.1"/>
</dbReference>
<name>A0A417YZZ7_9BACI</name>
<evidence type="ECO:0000313" key="3">
    <source>
        <dbReference type="Proteomes" id="UP000284416"/>
    </source>
</evidence>
<comment type="caution">
    <text evidence="2">The sequence shown here is derived from an EMBL/GenBank/DDBJ whole genome shotgun (WGS) entry which is preliminary data.</text>
</comment>
<dbReference type="Proteomes" id="UP000284416">
    <property type="component" value="Unassembled WGS sequence"/>
</dbReference>
<evidence type="ECO:0000313" key="2">
    <source>
        <dbReference type="EMBL" id="RHW43336.1"/>
    </source>
</evidence>
<feature type="signal peptide" evidence="1">
    <location>
        <begin position="1"/>
        <end position="24"/>
    </location>
</feature>
<protein>
    <submittedName>
        <fullName evidence="2">Uncharacterized protein</fullName>
    </submittedName>
</protein>
<feature type="chain" id="PRO_5019006152" evidence="1">
    <location>
        <begin position="25"/>
        <end position="150"/>
    </location>
</feature>
<accession>A0A417YZZ7</accession>
<organism evidence="2 3">
    <name type="scientific">Neobacillus notoginsengisoli</name>
    <dbReference type="NCBI Taxonomy" id="1578198"/>
    <lineage>
        <taxon>Bacteria</taxon>
        <taxon>Bacillati</taxon>
        <taxon>Bacillota</taxon>
        <taxon>Bacilli</taxon>
        <taxon>Bacillales</taxon>
        <taxon>Bacillaceae</taxon>
        <taxon>Neobacillus</taxon>
    </lineage>
</organism>
<gene>
    <name evidence="2" type="ORF">D1B31_01310</name>
</gene>